<dbReference type="OrthoDB" id="10264870at2759"/>
<comment type="caution">
    <text evidence="2">The sequence shown here is derived from an EMBL/GenBank/DDBJ whole genome shotgun (WGS) entry which is preliminary data.</text>
</comment>
<dbReference type="AlphaFoldDB" id="A0A5N6LCS0"/>
<dbReference type="EMBL" id="SZYD01002073">
    <property type="protein sequence ID" value="KAC9975353.1"/>
    <property type="molecule type" value="Genomic_DNA"/>
</dbReference>
<reference evidence="2 3" key="1">
    <citation type="submission" date="2019-05" db="EMBL/GenBank/DDBJ databases">
        <title>Mikania micrantha, genome provides insights into the molecular mechanism of rapid growth.</title>
        <authorList>
            <person name="Liu B."/>
        </authorList>
    </citation>
    <scope>NUCLEOTIDE SEQUENCE [LARGE SCALE GENOMIC DNA]</scope>
    <source>
        <strain evidence="2">NLD-2019</strain>
        <tissue evidence="2">Leaf</tissue>
    </source>
</reference>
<evidence type="ECO:0000313" key="2">
    <source>
        <dbReference type="EMBL" id="KAC9975353.1"/>
    </source>
</evidence>
<evidence type="ECO:0000256" key="1">
    <source>
        <dbReference type="SAM" id="MobiDB-lite"/>
    </source>
</evidence>
<feature type="compositionally biased region" description="Low complexity" evidence="1">
    <location>
        <begin position="55"/>
        <end position="70"/>
    </location>
</feature>
<keyword evidence="3" id="KW-1185">Reference proteome</keyword>
<name>A0A5N6LCS0_9ASTR</name>
<gene>
    <name evidence="2" type="ORF">E3N88_44994</name>
</gene>
<accession>A0A5N6LCS0</accession>
<sequence length="125" mass="14250">MPIRQRRPSEGEVSVRKYDARIGDKRLDMRKLEKEMRGKETEYEELPTHNTCRGTKPSNLPSSTSPPHTTASVEFASSRSLHEPGKKFTASLLDFQMATITNPKILGEDWHMQLEKICSSGFENK</sequence>
<protein>
    <submittedName>
        <fullName evidence="2">Uncharacterized protein</fullName>
    </submittedName>
</protein>
<dbReference type="Proteomes" id="UP000326396">
    <property type="component" value="Unassembled WGS sequence"/>
</dbReference>
<organism evidence="2 3">
    <name type="scientific">Mikania micrantha</name>
    <name type="common">bitter vine</name>
    <dbReference type="NCBI Taxonomy" id="192012"/>
    <lineage>
        <taxon>Eukaryota</taxon>
        <taxon>Viridiplantae</taxon>
        <taxon>Streptophyta</taxon>
        <taxon>Embryophyta</taxon>
        <taxon>Tracheophyta</taxon>
        <taxon>Spermatophyta</taxon>
        <taxon>Magnoliopsida</taxon>
        <taxon>eudicotyledons</taxon>
        <taxon>Gunneridae</taxon>
        <taxon>Pentapetalae</taxon>
        <taxon>asterids</taxon>
        <taxon>campanulids</taxon>
        <taxon>Asterales</taxon>
        <taxon>Asteraceae</taxon>
        <taxon>Asteroideae</taxon>
        <taxon>Heliantheae alliance</taxon>
        <taxon>Eupatorieae</taxon>
        <taxon>Mikania</taxon>
    </lineage>
</organism>
<proteinExistence type="predicted"/>
<feature type="region of interest" description="Disordered" evidence="1">
    <location>
        <begin position="36"/>
        <end position="81"/>
    </location>
</feature>
<evidence type="ECO:0000313" key="3">
    <source>
        <dbReference type="Proteomes" id="UP000326396"/>
    </source>
</evidence>